<dbReference type="AlphaFoldDB" id="A0A916W6G4"/>
<keyword evidence="2" id="KW-1185">Reference proteome</keyword>
<comment type="caution">
    <text evidence="1">The sequence shown here is derived from an EMBL/GenBank/DDBJ whole genome shotgun (WGS) entry which is preliminary data.</text>
</comment>
<proteinExistence type="predicted"/>
<organism evidence="1 2">
    <name type="scientific">Edaphobacter acidisoli</name>
    <dbReference type="NCBI Taxonomy" id="2040573"/>
    <lineage>
        <taxon>Bacteria</taxon>
        <taxon>Pseudomonadati</taxon>
        <taxon>Acidobacteriota</taxon>
        <taxon>Terriglobia</taxon>
        <taxon>Terriglobales</taxon>
        <taxon>Acidobacteriaceae</taxon>
        <taxon>Edaphobacter</taxon>
    </lineage>
</organism>
<protein>
    <submittedName>
        <fullName evidence="1">Uncharacterized protein</fullName>
    </submittedName>
</protein>
<sequence length="244" mass="27268">MNSVVKAAIGATAVLILAVGGELAYLHHERNEPMKTPVPQQEQKIDDDDLVFLKKMRPDTPKDVKELDGKTIWVSAGGQMDYYPYVGHRVEYAKTSGTLLGAQPLVVKDVAEQAAPKAATYRIPGGDQQVLLVFTLPNDTHEYAVPVGYREGKDYTFYTDEIFFYDDPHILYKHWGPEIWKAVDAHQVILGMNERQVELSLGQVSKSTSQDYGNRMVVFANLGKPMAVTFVNNKVTAFRSDQGF</sequence>
<evidence type="ECO:0000313" key="2">
    <source>
        <dbReference type="Proteomes" id="UP000648801"/>
    </source>
</evidence>
<accession>A0A916W6G4</accession>
<reference evidence="1" key="1">
    <citation type="journal article" date="2014" name="Int. J. Syst. Evol. Microbiol.">
        <title>Complete genome sequence of Corynebacterium casei LMG S-19264T (=DSM 44701T), isolated from a smear-ripened cheese.</title>
        <authorList>
            <consortium name="US DOE Joint Genome Institute (JGI-PGF)"/>
            <person name="Walter F."/>
            <person name="Albersmeier A."/>
            <person name="Kalinowski J."/>
            <person name="Ruckert C."/>
        </authorList>
    </citation>
    <scope>NUCLEOTIDE SEQUENCE</scope>
    <source>
        <strain evidence="1">CGMCC 1.15447</strain>
    </source>
</reference>
<reference evidence="1" key="2">
    <citation type="submission" date="2020-09" db="EMBL/GenBank/DDBJ databases">
        <authorList>
            <person name="Sun Q."/>
            <person name="Zhou Y."/>
        </authorList>
    </citation>
    <scope>NUCLEOTIDE SEQUENCE</scope>
    <source>
        <strain evidence="1">CGMCC 1.15447</strain>
    </source>
</reference>
<evidence type="ECO:0000313" key="1">
    <source>
        <dbReference type="EMBL" id="GGA70045.1"/>
    </source>
</evidence>
<gene>
    <name evidence="1" type="ORF">GCM10011507_22050</name>
</gene>
<dbReference type="Proteomes" id="UP000648801">
    <property type="component" value="Unassembled WGS sequence"/>
</dbReference>
<name>A0A916W6G4_9BACT</name>
<dbReference type="RefSeq" id="WP_188759323.1">
    <property type="nucleotide sequence ID" value="NZ_BMJB01000001.1"/>
</dbReference>
<dbReference type="EMBL" id="BMJB01000001">
    <property type="protein sequence ID" value="GGA70045.1"/>
    <property type="molecule type" value="Genomic_DNA"/>
</dbReference>